<organism evidence="1 2">
    <name type="scientific">Amphibacillus marinus</name>
    <dbReference type="NCBI Taxonomy" id="872970"/>
    <lineage>
        <taxon>Bacteria</taxon>
        <taxon>Bacillati</taxon>
        <taxon>Bacillota</taxon>
        <taxon>Bacilli</taxon>
        <taxon>Bacillales</taxon>
        <taxon>Bacillaceae</taxon>
        <taxon>Amphibacillus</taxon>
    </lineage>
</organism>
<reference evidence="1 2" key="1">
    <citation type="submission" date="2016-10" db="EMBL/GenBank/DDBJ databases">
        <authorList>
            <person name="de Groot N.N."/>
        </authorList>
    </citation>
    <scope>NUCLEOTIDE SEQUENCE [LARGE SCALE GENOMIC DNA]</scope>
    <source>
        <strain evidence="1 2">CGMCC 1.10434</strain>
    </source>
</reference>
<dbReference type="RefSeq" id="WP_091496609.1">
    <property type="nucleotide sequence ID" value="NZ_FODJ01000004.1"/>
</dbReference>
<keyword evidence="2" id="KW-1185">Reference proteome</keyword>
<sequence length="979" mass="111352">MLCKCNVQLIVMTVFFYLASIPLGHIEVTATTEEADEQAETNLTELNEMNKSNVQQANRYSNYVDELEAPYYDGQVIVYDQMGEVEASRVMTFQGIEVIKADQAETTTFVINAPETAYYHLGFTYQIDGFSVLPTQLEMKVNGTFPFYEMRNIVFENAWKNPETVQVDKYGNEIIPQPIKIEDWQQKYVIDSSYRDSLPFLIKLDQGENEVSLKITEGNLLIRTIELAPRIELPDHEDVQVSGDHYIEVEAASELLKRNDSSIRANASFNVNLSPSSRSKRVLNHIDPGAFKSAGDKIYYQIEVPESGYYYLGLHYQQNAKVDFPVFMNIEINDVIPVQALRDYPFSYASQYTHHTLSDHAGKAIPIYLEAGLNTVSYQITLEPIKATLERVEQLIQEIQSLSLELTNLVGPEVDRHRDINVEVYIPGVTERLMKWADELANLYESVKAFNPNRNEIGAFSGLTIAEQQLRSLADQVEKLARRKAELSTGANSVTAYLSNLLQDMNNNGIGIDQFYLYQDAADIPVQPSFLTRIWANVERFFYTFGEQDYQVSQVNSDHLQVWVNRPRQYVEIMQRLIDESFTAETGIEVDLSLMPDQNKLILANAAGEAPDVALGVNYALPFEVGIRGALKDLTEFADFHEVSRDFAPGMLVPAMIGNSIYALPDTMNFWVMFYREDILAELDLAIPDTIEEVRSYLPELQRRGMNFFYPTAGMPGMKIFAGTMPLIYQSGGQLYGETIHRTRLNENEAIEGMRLLTDLFTIYNVPYDVPSFYQQFRDGSIPIGISDYYMYNLILNAAPEIANVWDIALVPGIENETGEIERWSTGGAESNMIFEDTANSEEAWAFLKWWSSTEVQVAFGNTLQTTYGPEYMWNTANLSAYADLPWASSHKNVVLEQAEWIAEVPRVPGSYLLERELSNAYNAVVLDGDNLRTAIDLASKRINRETVRKLEEFGFMENGQVIDPYLNPELRIEELWED</sequence>
<accession>A0A1H8MHE8</accession>
<name>A0A1H8MHE8_9BACI</name>
<dbReference type="STRING" id="872970.SAMN04488134_104154"/>
<dbReference type="Gene3D" id="2.60.120.260">
    <property type="entry name" value="Galactose-binding domain-like"/>
    <property type="match status" value="1"/>
</dbReference>
<dbReference type="InterPro" id="IPR006059">
    <property type="entry name" value="SBP"/>
</dbReference>
<dbReference type="PANTHER" id="PTHR43649">
    <property type="entry name" value="ARABINOSE-BINDING PROTEIN-RELATED"/>
    <property type="match status" value="1"/>
</dbReference>
<gene>
    <name evidence="1" type="ORF">SAMN04488134_104154</name>
</gene>
<evidence type="ECO:0000313" key="1">
    <source>
        <dbReference type="EMBL" id="SEO16723.1"/>
    </source>
</evidence>
<dbReference type="Pfam" id="PF01547">
    <property type="entry name" value="SBP_bac_1"/>
    <property type="match status" value="1"/>
</dbReference>
<dbReference type="AlphaFoldDB" id="A0A1H8MHE8"/>
<dbReference type="EMBL" id="FODJ01000004">
    <property type="protein sequence ID" value="SEO16723.1"/>
    <property type="molecule type" value="Genomic_DNA"/>
</dbReference>
<dbReference type="PANTHER" id="PTHR43649:SF27">
    <property type="entry name" value="EXTRACELLULAR SOLUTE-BINDING PROTEIN FAMILY 1"/>
    <property type="match status" value="1"/>
</dbReference>
<dbReference type="Gene3D" id="3.40.190.10">
    <property type="entry name" value="Periplasmic binding protein-like II"/>
    <property type="match status" value="1"/>
</dbReference>
<proteinExistence type="predicted"/>
<evidence type="ECO:0000313" key="2">
    <source>
        <dbReference type="Proteomes" id="UP000199300"/>
    </source>
</evidence>
<protein>
    <submittedName>
        <fullName evidence="1">ABC-type glycerol-3-phosphate transport system, substrate-binding protein</fullName>
    </submittedName>
</protein>
<dbReference type="InterPro" id="IPR050490">
    <property type="entry name" value="Bact_solute-bd_prot1"/>
</dbReference>
<dbReference type="Proteomes" id="UP000199300">
    <property type="component" value="Unassembled WGS sequence"/>
</dbReference>
<dbReference type="SUPFAM" id="SSF53850">
    <property type="entry name" value="Periplasmic binding protein-like II"/>
    <property type="match status" value="1"/>
</dbReference>